<gene>
    <name evidence="1" type="ORF">ACJDT4_11535</name>
</gene>
<accession>A0ABW8TFF7</accession>
<name>A0ABW8TFF7_9CLOT</name>
<dbReference type="Proteomes" id="UP001623592">
    <property type="component" value="Unassembled WGS sequence"/>
</dbReference>
<sequence length="61" mass="7334">MNFNVHDHTYLAERIDKLTMFYLDRHYDIKSMSVDEFVETFNKVRIEVTDAVQAPKKKELL</sequence>
<organism evidence="1 2">
    <name type="scientific">Clostridium neuense</name>
    <dbReference type="NCBI Taxonomy" id="1728934"/>
    <lineage>
        <taxon>Bacteria</taxon>
        <taxon>Bacillati</taxon>
        <taxon>Bacillota</taxon>
        <taxon>Clostridia</taxon>
        <taxon>Eubacteriales</taxon>
        <taxon>Clostridiaceae</taxon>
        <taxon>Clostridium</taxon>
    </lineage>
</organism>
<reference evidence="1 2" key="1">
    <citation type="submission" date="2024-11" db="EMBL/GenBank/DDBJ databases">
        <authorList>
            <person name="Heng Y.C."/>
            <person name="Lim A.C.H."/>
            <person name="Lee J.K.Y."/>
            <person name="Kittelmann S."/>
        </authorList>
    </citation>
    <scope>NUCLEOTIDE SEQUENCE [LARGE SCALE GENOMIC DNA]</scope>
    <source>
        <strain evidence="1 2">WILCCON 0114</strain>
    </source>
</reference>
<dbReference type="RefSeq" id="WP_406787712.1">
    <property type="nucleotide sequence ID" value="NZ_JBJIAA010000008.1"/>
</dbReference>
<protein>
    <submittedName>
        <fullName evidence="1">Uncharacterized protein</fullName>
    </submittedName>
</protein>
<keyword evidence="2" id="KW-1185">Reference proteome</keyword>
<proteinExistence type="predicted"/>
<comment type="caution">
    <text evidence="1">The sequence shown here is derived from an EMBL/GenBank/DDBJ whole genome shotgun (WGS) entry which is preliminary data.</text>
</comment>
<evidence type="ECO:0000313" key="1">
    <source>
        <dbReference type="EMBL" id="MFL0251056.1"/>
    </source>
</evidence>
<dbReference type="EMBL" id="JBJIAA010000008">
    <property type="protein sequence ID" value="MFL0251056.1"/>
    <property type="molecule type" value="Genomic_DNA"/>
</dbReference>
<evidence type="ECO:0000313" key="2">
    <source>
        <dbReference type="Proteomes" id="UP001623592"/>
    </source>
</evidence>